<dbReference type="InterPro" id="IPR011701">
    <property type="entry name" value="MFS"/>
</dbReference>
<gene>
    <name evidence="6" type="ORF">F5X68DRAFT_62268</name>
</gene>
<organism evidence="6 7">
    <name type="scientific">Plectosphaerella plurivora</name>
    <dbReference type="NCBI Taxonomy" id="936078"/>
    <lineage>
        <taxon>Eukaryota</taxon>
        <taxon>Fungi</taxon>
        <taxon>Dikarya</taxon>
        <taxon>Ascomycota</taxon>
        <taxon>Pezizomycotina</taxon>
        <taxon>Sordariomycetes</taxon>
        <taxon>Hypocreomycetidae</taxon>
        <taxon>Glomerellales</taxon>
        <taxon>Plectosphaerellaceae</taxon>
        <taxon>Plectosphaerella</taxon>
    </lineage>
</organism>
<dbReference type="InterPro" id="IPR036259">
    <property type="entry name" value="MFS_trans_sf"/>
</dbReference>
<evidence type="ECO:0000256" key="2">
    <source>
        <dbReference type="ARBA" id="ARBA00006727"/>
    </source>
</evidence>
<evidence type="ECO:0000313" key="6">
    <source>
        <dbReference type="EMBL" id="KAH6663293.1"/>
    </source>
</evidence>
<comment type="similarity">
    <text evidence="2">Belongs to the major facilitator superfamily. Monocarboxylate porter (TC 2.A.1.13) family.</text>
</comment>
<comment type="subcellular location">
    <subcellularLocation>
        <location evidence="1">Membrane</location>
        <topology evidence="1">Multi-pass membrane protein</topology>
    </subcellularLocation>
</comment>
<reference evidence="6" key="1">
    <citation type="journal article" date="2021" name="Nat. Commun.">
        <title>Genetic determinants of endophytism in the Arabidopsis root mycobiome.</title>
        <authorList>
            <person name="Mesny F."/>
            <person name="Miyauchi S."/>
            <person name="Thiergart T."/>
            <person name="Pickel B."/>
            <person name="Atanasova L."/>
            <person name="Karlsson M."/>
            <person name="Huettel B."/>
            <person name="Barry K.W."/>
            <person name="Haridas S."/>
            <person name="Chen C."/>
            <person name="Bauer D."/>
            <person name="Andreopoulos W."/>
            <person name="Pangilinan J."/>
            <person name="LaButti K."/>
            <person name="Riley R."/>
            <person name="Lipzen A."/>
            <person name="Clum A."/>
            <person name="Drula E."/>
            <person name="Henrissat B."/>
            <person name="Kohler A."/>
            <person name="Grigoriev I.V."/>
            <person name="Martin F.M."/>
            <person name="Hacquard S."/>
        </authorList>
    </citation>
    <scope>NUCLEOTIDE SEQUENCE</scope>
    <source>
        <strain evidence="6">MPI-SDFR-AT-0117</strain>
    </source>
</reference>
<dbReference type="SUPFAM" id="SSF103473">
    <property type="entry name" value="MFS general substrate transporter"/>
    <property type="match status" value="1"/>
</dbReference>
<evidence type="ECO:0000256" key="3">
    <source>
        <dbReference type="SAM" id="MobiDB-lite"/>
    </source>
</evidence>
<feature type="transmembrane region" description="Helical" evidence="4">
    <location>
        <begin position="210"/>
        <end position="234"/>
    </location>
</feature>
<dbReference type="Pfam" id="PF07690">
    <property type="entry name" value="MFS_1"/>
    <property type="match status" value="1"/>
</dbReference>
<feature type="transmembrane region" description="Helical" evidence="4">
    <location>
        <begin position="94"/>
        <end position="113"/>
    </location>
</feature>
<feature type="transmembrane region" description="Helical" evidence="4">
    <location>
        <begin position="344"/>
        <end position="371"/>
    </location>
</feature>
<keyword evidence="4" id="KW-0472">Membrane</keyword>
<evidence type="ECO:0000256" key="4">
    <source>
        <dbReference type="SAM" id="Phobius"/>
    </source>
</evidence>
<dbReference type="Gene3D" id="1.20.1250.20">
    <property type="entry name" value="MFS general substrate transporter like domains"/>
    <property type="match status" value="2"/>
</dbReference>
<dbReference type="AlphaFoldDB" id="A0A9P9A6K9"/>
<keyword evidence="7" id="KW-1185">Reference proteome</keyword>
<dbReference type="InterPro" id="IPR050327">
    <property type="entry name" value="Proton-linked_MCT"/>
</dbReference>
<proteinExistence type="inferred from homology"/>
<name>A0A9P9A6K9_9PEZI</name>
<keyword evidence="4" id="KW-1133">Transmembrane helix</keyword>
<dbReference type="PANTHER" id="PTHR11360">
    <property type="entry name" value="MONOCARBOXYLATE TRANSPORTER"/>
    <property type="match status" value="1"/>
</dbReference>
<dbReference type="PROSITE" id="PS50850">
    <property type="entry name" value="MFS"/>
    <property type="match status" value="1"/>
</dbReference>
<feature type="transmembrane region" description="Helical" evidence="4">
    <location>
        <begin position="255"/>
        <end position="279"/>
    </location>
</feature>
<feature type="domain" description="Major facilitator superfamily (MFS) profile" evidence="5">
    <location>
        <begin position="52"/>
        <end position="434"/>
    </location>
</feature>
<dbReference type="InterPro" id="IPR020846">
    <property type="entry name" value="MFS_dom"/>
</dbReference>
<accession>A0A9P9A6K9</accession>
<dbReference type="GO" id="GO:0016020">
    <property type="term" value="C:membrane"/>
    <property type="evidence" value="ECO:0007669"/>
    <property type="project" value="UniProtKB-SubCell"/>
</dbReference>
<feature type="transmembrane region" description="Helical" evidence="4">
    <location>
        <begin position="383"/>
        <end position="404"/>
    </location>
</feature>
<feature type="transmembrane region" description="Helical" evidence="4">
    <location>
        <begin position="125"/>
        <end position="143"/>
    </location>
</feature>
<evidence type="ECO:0000259" key="5">
    <source>
        <dbReference type="PROSITE" id="PS50850"/>
    </source>
</evidence>
<feature type="region of interest" description="Disordered" evidence="3">
    <location>
        <begin position="1"/>
        <end position="45"/>
    </location>
</feature>
<evidence type="ECO:0000256" key="1">
    <source>
        <dbReference type="ARBA" id="ARBA00004141"/>
    </source>
</evidence>
<dbReference type="Proteomes" id="UP000770015">
    <property type="component" value="Unassembled WGS sequence"/>
</dbReference>
<dbReference type="PANTHER" id="PTHR11360:SF234">
    <property type="entry name" value="MFS-TYPE TRANSPORTER DBAD-RELATED"/>
    <property type="match status" value="1"/>
</dbReference>
<feature type="transmembrane region" description="Helical" evidence="4">
    <location>
        <begin position="180"/>
        <end position="204"/>
    </location>
</feature>
<dbReference type="OrthoDB" id="6509908at2759"/>
<evidence type="ECO:0000313" key="7">
    <source>
        <dbReference type="Proteomes" id="UP000770015"/>
    </source>
</evidence>
<sequence>MSASTSDGSDPEKGQPRANDVDDHADAVPVSVPGPAAPASPGHDDIPDGGTEAWLQVLGSWAILVDTWGLVNTFGVFQAYYERELLSGVSASDISWVGSLQGALLMMGGIISGPLFDAGYFKHELLVGIFLIVLGQFMTSLATKYWHIVIAQGVCIGLGCGLTFLPSTAILSQYFHRRRAFVMGIASTGSPLAGMLFPIAFARLEPSIGFGWTCRVIAFILLALSIVPAVFMHARTPPSGQMRSLVDMSAFKDASFCFIMAGSFFGFLTLYVAFFYIQVFAVRHSIGPEHFAPYFVTILNAGSIPGRVVPNYLADKLGALNVMLAVLFSSAVVMWGWIGITNFAGLVVFALLYGLFSGGVVSMTPTVVVKLTTDMSRVGTRMGMLMFASGTTLLIGTPIAGAILGDFSRARWLATIGYGAAGLTMSVVCFGAAKVVLVRKLGAGASWK</sequence>
<protein>
    <submittedName>
        <fullName evidence="6">Major facilitator superfamily transporter</fullName>
    </submittedName>
</protein>
<feature type="compositionally biased region" description="Basic and acidic residues" evidence="3">
    <location>
        <begin position="10"/>
        <end position="26"/>
    </location>
</feature>
<feature type="transmembrane region" description="Helical" evidence="4">
    <location>
        <begin position="317"/>
        <end position="338"/>
    </location>
</feature>
<comment type="caution">
    <text evidence="6">The sequence shown here is derived from an EMBL/GenBank/DDBJ whole genome shotgun (WGS) entry which is preliminary data.</text>
</comment>
<feature type="compositionally biased region" description="Low complexity" evidence="3">
    <location>
        <begin position="27"/>
        <end position="41"/>
    </location>
</feature>
<keyword evidence="4" id="KW-0812">Transmembrane</keyword>
<dbReference type="EMBL" id="JAGSXJ010000043">
    <property type="protein sequence ID" value="KAH6663293.1"/>
    <property type="molecule type" value="Genomic_DNA"/>
</dbReference>
<feature type="transmembrane region" description="Helical" evidence="4">
    <location>
        <begin position="291"/>
        <end position="310"/>
    </location>
</feature>
<dbReference type="GO" id="GO:0022857">
    <property type="term" value="F:transmembrane transporter activity"/>
    <property type="evidence" value="ECO:0007669"/>
    <property type="project" value="InterPro"/>
</dbReference>
<feature type="transmembrane region" description="Helical" evidence="4">
    <location>
        <begin position="149"/>
        <end position="171"/>
    </location>
</feature>
<feature type="transmembrane region" description="Helical" evidence="4">
    <location>
        <begin position="416"/>
        <end position="438"/>
    </location>
</feature>